<comment type="catalytic activity">
    <reaction evidence="4 5">
        <text>7-aminomethyl-7-carbaguanine + guanosine(34) in tRNA = 7-aminomethyl-7-carbaguanosine(34) in tRNA + guanine</text>
        <dbReference type="Rhea" id="RHEA:24104"/>
        <dbReference type="Rhea" id="RHEA-COMP:10341"/>
        <dbReference type="Rhea" id="RHEA-COMP:10342"/>
        <dbReference type="ChEBI" id="CHEBI:16235"/>
        <dbReference type="ChEBI" id="CHEBI:58703"/>
        <dbReference type="ChEBI" id="CHEBI:74269"/>
        <dbReference type="ChEBI" id="CHEBI:82833"/>
        <dbReference type="EC" id="2.4.2.29"/>
    </reaction>
</comment>
<dbReference type="AlphaFoldDB" id="A0A7G1G4N2"/>
<comment type="cofactor">
    <cofactor evidence="5">
        <name>Zn(2+)</name>
        <dbReference type="ChEBI" id="CHEBI:29105"/>
    </cofactor>
    <text evidence="5">Binds 1 zinc ion per subunit.</text>
</comment>
<dbReference type="SUPFAM" id="SSF51713">
    <property type="entry name" value="tRNA-guanine transglycosylase"/>
    <property type="match status" value="1"/>
</dbReference>
<dbReference type="RefSeq" id="WP_190615292.1">
    <property type="nucleotide sequence ID" value="NZ_AP018712.1"/>
</dbReference>
<keyword evidence="8" id="KW-1185">Reference proteome</keyword>
<evidence type="ECO:0000313" key="8">
    <source>
        <dbReference type="Proteomes" id="UP000516361"/>
    </source>
</evidence>
<dbReference type="InterPro" id="IPR050076">
    <property type="entry name" value="ArchSynthase1/Queuine_TRR"/>
</dbReference>
<dbReference type="EMBL" id="AP018712">
    <property type="protein sequence ID" value="BBE30166.1"/>
    <property type="molecule type" value="Genomic_DNA"/>
</dbReference>
<dbReference type="Proteomes" id="UP000516361">
    <property type="component" value="Chromosome"/>
</dbReference>
<sequence length="374" mass="42799">MNKIRYELLHVDKYTGARRGRIHTKRGIIETPVFMPVGTNATVKGLTGRMIEEVGSEIILANAFHLFLRPGLEVLNHFNGIHNFMNWKKPLLTDSGGFQVFSLKGRKITEEGVTFKSPLDGSTIMISPEKSMEIQQTIGSDIAMAFDECVDTKITDYNYFKESVDRTFRWAKRSYEAHNRDDQALFGIVQGGLYSDLRQRSLEQIISIPFDGYALGGLAVGEPYQESEKVLKEFANKLPQDKPRYIMGIGSPTMMLLSVENGMDMFDCVLPTRMGRHGTALTWKGKLNLKNSKMTFDDKPIEEGCTCYACQNHSRGYIKHLYKRDELLAKTLISIHNLHFNISFVKAMRKAIEEDRFREFKEEFFKTSTYPLKN</sequence>
<name>A0A7G1G4N2_9BACT</name>
<reference evidence="7 8" key="1">
    <citation type="submission" date="2018-06" db="EMBL/GenBank/DDBJ databases">
        <title>Genome sequencing of Oceanotoga sp. sy52.</title>
        <authorList>
            <person name="Mori K."/>
        </authorList>
    </citation>
    <scope>NUCLEOTIDE SEQUENCE [LARGE SCALE GENOMIC DNA]</scope>
    <source>
        <strain evidence="8">sy52</strain>
    </source>
</reference>
<evidence type="ECO:0000256" key="4">
    <source>
        <dbReference type="ARBA" id="ARBA00050112"/>
    </source>
</evidence>
<dbReference type="PANTHER" id="PTHR46499">
    <property type="entry name" value="QUEUINE TRNA-RIBOSYLTRANSFERASE"/>
    <property type="match status" value="1"/>
</dbReference>
<comment type="subunit">
    <text evidence="5">Homodimer. Within each dimer, one monomer is responsible for RNA recognition and catalysis, while the other monomer binds to the replacement base PreQ1.</text>
</comment>
<keyword evidence="1 5" id="KW-0328">Glycosyltransferase</keyword>
<comment type="pathway">
    <text evidence="5">tRNA modification; tRNA-queuosine biosynthesis.</text>
</comment>
<feature type="binding site" evidence="5">
    <location>
        <position position="217"/>
    </location>
    <ligand>
        <name>substrate</name>
    </ligand>
</feature>
<dbReference type="KEGG" id="ocy:OSSY52_03070"/>
<protein>
    <recommendedName>
        <fullName evidence="5">Queuine tRNA-ribosyltransferase</fullName>
        <ecNumber evidence="5">2.4.2.29</ecNumber>
    </recommendedName>
    <alternativeName>
        <fullName evidence="5">Guanine insertion enzyme</fullName>
    </alternativeName>
    <alternativeName>
        <fullName evidence="5">tRNA-guanine transglycosylase</fullName>
    </alternativeName>
</protein>
<feature type="binding site" evidence="5">
    <location>
        <position position="310"/>
    </location>
    <ligand>
        <name>Zn(2+)</name>
        <dbReference type="ChEBI" id="CHEBI:29105"/>
    </ligand>
</feature>
<dbReference type="GO" id="GO:0005829">
    <property type="term" value="C:cytosol"/>
    <property type="evidence" value="ECO:0007669"/>
    <property type="project" value="TreeGrafter"/>
</dbReference>
<keyword evidence="5" id="KW-0671">Queuosine biosynthesis</keyword>
<dbReference type="GO" id="GO:0008616">
    <property type="term" value="P:tRNA queuosine(34) biosynthetic process"/>
    <property type="evidence" value="ECO:0007669"/>
    <property type="project" value="UniProtKB-UniRule"/>
</dbReference>
<feature type="binding site" evidence="5">
    <location>
        <position position="147"/>
    </location>
    <ligand>
        <name>substrate</name>
    </ligand>
</feature>
<feature type="binding site" evidence="5">
    <location>
        <position position="336"/>
    </location>
    <ligand>
        <name>Zn(2+)</name>
        <dbReference type="ChEBI" id="CHEBI:29105"/>
    </ligand>
</feature>
<accession>A0A7G1G4N2</accession>
<dbReference type="Gene3D" id="3.20.20.105">
    <property type="entry name" value="Queuine tRNA-ribosyltransferase-like"/>
    <property type="match status" value="1"/>
</dbReference>
<keyword evidence="2 5" id="KW-0808">Transferase</keyword>
<evidence type="ECO:0000256" key="5">
    <source>
        <dbReference type="HAMAP-Rule" id="MF_00168"/>
    </source>
</evidence>
<gene>
    <name evidence="5 7" type="primary">tgt</name>
    <name evidence="7" type="ORF">OSSY52_03070</name>
</gene>
<feature type="region of interest" description="RNA binding" evidence="5">
    <location>
        <begin position="248"/>
        <end position="254"/>
    </location>
</feature>
<feature type="active site" description="Nucleophile" evidence="5">
    <location>
        <position position="267"/>
    </location>
</feature>
<dbReference type="InParanoid" id="A0A7G1G4N2"/>
<dbReference type="InterPro" id="IPR036511">
    <property type="entry name" value="TGT-like_sf"/>
</dbReference>
<evidence type="ECO:0000313" key="7">
    <source>
        <dbReference type="EMBL" id="BBE30166.1"/>
    </source>
</evidence>
<dbReference type="InterPro" id="IPR004803">
    <property type="entry name" value="TGT"/>
</dbReference>
<organism evidence="7 8">
    <name type="scientific">Tepiditoga spiralis</name>
    <dbReference type="NCBI Taxonomy" id="2108365"/>
    <lineage>
        <taxon>Bacteria</taxon>
        <taxon>Thermotogati</taxon>
        <taxon>Thermotogota</taxon>
        <taxon>Thermotogae</taxon>
        <taxon>Petrotogales</taxon>
        <taxon>Petrotogaceae</taxon>
        <taxon>Tepiditoga</taxon>
    </lineage>
</organism>
<feature type="binding site" evidence="5">
    <location>
        <position position="305"/>
    </location>
    <ligand>
        <name>Zn(2+)</name>
        <dbReference type="ChEBI" id="CHEBI:29105"/>
    </ligand>
</feature>
<dbReference type="FunFam" id="3.20.20.105:FF:000001">
    <property type="entry name" value="Queuine tRNA-ribosyltransferase"/>
    <property type="match status" value="1"/>
</dbReference>
<dbReference type="GO" id="GO:0008479">
    <property type="term" value="F:tRNA-guanosine(34) queuine transglycosylase activity"/>
    <property type="evidence" value="ECO:0007669"/>
    <property type="project" value="UniProtKB-UniRule"/>
</dbReference>
<feature type="binding site" evidence="5">
    <location>
        <position position="307"/>
    </location>
    <ligand>
        <name>Zn(2+)</name>
        <dbReference type="ChEBI" id="CHEBI:29105"/>
    </ligand>
</feature>
<dbReference type="Pfam" id="PF01702">
    <property type="entry name" value="TGT"/>
    <property type="match status" value="1"/>
</dbReference>
<evidence type="ECO:0000256" key="3">
    <source>
        <dbReference type="ARBA" id="ARBA00022694"/>
    </source>
</evidence>
<feature type="binding site" evidence="5">
    <location>
        <begin position="94"/>
        <end position="98"/>
    </location>
    <ligand>
        <name>substrate</name>
    </ligand>
</feature>
<dbReference type="FunCoup" id="A0A7G1G4N2">
    <property type="interactions" value="395"/>
</dbReference>
<keyword evidence="5" id="KW-0479">Metal-binding</keyword>
<comment type="similarity">
    <text evidence="5">Belongs to the queuine tRNA-ribosyltransferase family.</text>
</comment>
<evidence type="ECO:0000256" key="1">
    <source>
        <dbReference type="ARBA" id="ARBA00022676"/>
    </source>
</evidence>
<proteinExistence type="inferred from homology"/>
<feature type="region of interest" description="RNA binding; important for wobble base 34 recognition" evidence="5">
    <location>
        <begin position="272"/>
        <end position="276"/>
    </location>
</feature>
<keyword evidence="5" id="KW-0862">Zinc</keyword>
<dbReference type="NCBIfam" id="TIGR00430">
    <property type="entry name" value="Q_tRNA_tgt"/>
    <property type="match status" value="1"/>
</dbReference>
<dbReference type="InterPro" id="IPR002616">
    <property type="entry name" value="tRNA_ribo_trans-like"/>
</dbReference>
<dbReference type="PANTHER" id="PTHR46499:SF1">
    <property type="entry name" value="QUEUINE TRNA-RIBOSYLTRANSFERASE"/>
    <property type="match status" value="1"/>
</dbReference>
<dbReference type="NCBIfam" id="TIGR00449">
    <property type="entry name" value="tgt_general"/>
    <property type="match status" value="1"/>
</dbReference>
<feature type="binding site" evidence="5">
    <location>
        <position position="190"/>
    </location>
    <ligand>
        <name>substrate</name>
    </ligand>
</feature>
<evidence type="ECO:0000256" key="2">
    <source>
        <dbReference type="ARBA" id="ARBA00022679"/>
    </source>
</evidence>
<dbReference type="GO" id="GO:0046872">
    <property type="term" value="F:metal ion binding"/>
    <property type="evidence" value="ECO:0007669"/>
    <property type="project" value="UniProtKB-KW"/>
</dbReference>
<dbReference type="EC" id="2.4.2.29" evidence="5"/>
<keyword evidence="3 5" id="KW-0819">tRNA processing</keyword>
<evidence type="ECO:0000259" key="6">
    <source>
        <dbReference type="Pfam" id="PF01702"/>
    </source>
</evidence>
<comment type="function">
    <text evidence="5">Catalyzes the base-exchange of a guanine (G) residue with the queuine precursor 7-aminomethyl-7-deazaguanine (PreQ1) at position 34 (anticodon wobble position) in tRNAs with GU(N) anticodons (tRNA-Asp, -Asn, -His and -Tyr). Catalysis occurs through a double-displacement mechanism. The nucleophile active site attacks the C1' of nucleotide 34 to detach the guanine base from the RNA, forming a covalent enzyme-RNA intermediate. The proton acceptor active site deprotonates the incoming PreQ1, allowing a nucleophilic attack on the C1' of the ribose to form the product. After dissociation, two additional enzymatic reactions on the tRNA convert PreQ1 to queuine (Q), resulting in the hypermodified nucleoside queuosine (7-(((4,5-cis-dihydroxy-2-cyclopenten-1-yl)amino)methyl)-7-deazaguanosine).</text>
</comment>
<feature type="domain" description="tRNA-guanine(15) transglycosylase-like" evidence="6">
    <location>
        <begin position="15"/>
        <end position="367"/>
    </location>
</feature>
<dbReference type="HAMAP" id="MF_00168">
    <property type="entry name" value="Q_tRNA_Tgt"/>
    <property type="match status" value="1"/>
</dbReference>
<feature type="active site" description="Proton acceptor" evidence="5">
    <location>
        <position position="94"/>
    </location>
</feature>
<dbReference type="UniPathway" id="UPA00392"/>